<dbReference type="InterPro" id="IPR010131">
    <property type="entry name" value="MdtP/NodT-like"/>
</dbReference>
<organism evidence="2 3">
    <name type="scientific">Pseudacidovorax intermedius</name>
    <dbReference type="NCBI Taxonomy" id="433924"/>
    <lineage>
        <taxon>Bacteria</taxon>
        <taxon>Pseudomonadati</taxon>
        <taxon>Pseudomonadota</taxon>
        <taxon>Betaproteobacteria</taxon>
        <taxon>Burkholderiales</taxon>
        <taxon>Comamonadaceae</taxon>
        <taxon>Pseudacidovorax</taxon>
    </lineage>
</organism>
<reference evidence="2 3" key="1">
    <citation type="submission" date="2018-07" db="EMBL/GenBank/DDBJ databases">
        <title>Genomic Encyclopedia of Type Strains, Phase IV (KMG-IV): sequencing the most valuable type-strain genomes for metagenomic binning, comparative biology and taxonomic classification.</title>
        <authorList>
            <person name="Goeker M."/>
        </authorList>
    </citation>
    <scope>NUCLEOTIDE SEQUENCE [LARGE SCALE GENOMIC DNA]</scope>
    <source>
        <strain evidence="2 3">DSM 21352</strain>
    </source>
</reference>
<dbReference type="AlphaFoldDB" id="A0A370FKN4"/>
<feature type="region of interest" description="Disordered" evidence="1">
    <location>
        <begin position="1"/>
        <end position="22"/>
    </location>
</feature>
<keyword evidence="3" id="KW-1185">Reference proteome</keyword>
<dbReference type="SUPFAM" id="SSF56954">
    <property type="entry name" value="Outer membrane efflux proteins (OEP)"/>
    <property type="match status" value="1"/>
</dbReference>
<dbReference type="PANTHER" id="PTHR30203">
    <property type="entry name" value="OUTER MEMBRANE CATION EFFLUX PROTEIN"/>
    <property type="match status" value="1"/>
</dbReference>
<evidence type="ECO:0000256" key="1">
    <source>
        <dbReference type="SAM" id="MobiDB-lite"/>
    </source>
</evidence>
<dbReference type="PANTHER" id="PTHR30203:SF24">
    <property type="entry name" value="BLR4935 PROTEIN"/>
    <property type="match status" value="1"/>
</dbReference>
<proteinExistence type="predicted"/>
<dbReference type="EMBL" id="QQAV01000004">
    <property type="protein sequence ID" value="RDI25138.1"/>
    <property type="molecule type" value="Genomic_DNA"/>
</dbReference>
<dbReference type="GO" id="GO:0015562">
    <property type="term" value="F:efflux transmembrane transporter activity"/>
    <property type="evidence" value="ECO:0007669"/>
    <property type="project" value="InterPro"/>
</dbReference>
<protein>
    <submittedName>
        <fullName evidence="2">Outer membrane protein TolC</fullName>
    </submittedName>
</protein>
<evidence type="ECO:0000313" key="3">
    <source>
        <dbReference type="Proteomes" id="UP000255265"/>
    </source>
</evidence>
<evidence type="ECO:0000313" key="2">
    <source>
        <dbReference type="EMBL" id="RDI25138.1"/>
    </source>
</evidence>
<sequence>MSTPLVPRSVRGLPLRRRHGEAPPFPHLSIAAPPAMLRRASCTALAGAALLLAGCASLSPEGDAPQALSLVQGQPLVGDARPQRRPDTASAAQAEALLVRPLDQQAAVRIALAQSPRMQAAFAALQLSDAERVEAASLPNPVFSFGRLREGRELELDRLISFNVVGLLTLPWRARWADQRQEAARLDAAQAVLQLAADTRRAWLRAVADRQSAVYLRDVRDAAEAGATLAQRMQKAGNWPALQVAREQLQQADAQAQLARAEQAATASREALVRLLGLDGAQAARLTLPDRLPDLPASLPADADLQAQALRDRLDLRAARADAAATAEAQGLTRATRFVDAMELGVARNTTFTNDIDRGRSTQRGWEIGLPIPLFDFGQARSAQAEARYLQAAARVRGVALAAVSEVREAEAARRHVWQIAHRYQAEVLPLQRQINDEMVLRYNAMGASVWQLLAEARASARTVDAAMQAQRDFWLAEVDLQMALTGSSPAGLSALRGAGTGAALASSTNEGGH</sequence>
<dbReference type="STRING" id="433924.NS331_16760"/>
<name>A0A370FKN4_9BURK</name>
<accession>A0A370FKN4</accession>
<dbReference type="Proteomes" id="UP000255265">
    <property type="component" value="Unassembled WGS sequence"/>
</dbReference>
<dbReference type="Gene3D" id="1.20.1600.10">
    <property type="entry name" value="Outer membrane efflux proteins (OEP)"/>
    <property type="match status" value="1"/>
</dbReference>
<comment type="caution">
    <text evidence="2">The sequence shown here is derived from an EMBL/GenBank/DDBJ whole genome shotgun (WGS) entry which is preliminary data.</text>
</comment>
<gene>
    <name evidence="2" type="ORF">DFR41_104194</name>
</gene>
<dbReference type="RefSeq" id="WP_244917739.1">
    <property type="nucleotide sequence ID" value="NZ_QQAV01000004.1"/>
</dbReference>